<evidence type="ECO:0000313" key="17">
    <source>
        <dbReference type="EMBL" id="KAF9459218.1"/>
    </source>
</evidence>
<dbReference type="PRINTS" id="PR00463">
    <property type="entry name" value="EP450I"/>
</dbReference>
<dbReference type="GO" id="GO:0016705">
    <property type="term" value="F:oxidoreductase activity, acting on paired donors, with incorporation or reduction of molecular oxygen"/>
    <property type="evidence" value="ECO:0007669"/>
    <property type="project" value="InterPro"/>
</dbReference>
<keyword evidence="11 15" id="KW-0503">Monooxygenase</keyword>
<evidence type="ECO:0000256" key="4">
    <source>
        <dbReference type="ARBA" id="ARBA00010617"/>
    </source>
</evidence>
<evidence type="ECO:0000256" key="15">
    <source>
        <dbReference type="RuleBase" id="RU000461"/>
    </source>
</evidence>
<evidence type="ECO:0000256" key="5">
    <source>
        <dbReference type="ARBA" id="ARBA00022617"/>
    </source>
</evidence>
<reference evidence="17" key="1">
    <citation type="submission" date="2020-11" db="EMBL/GenBank/DDBJ databases">
        <authorList>
            <consortium name="DOE Joint Genome Institute"/>
            <person name="Ahrendt S."/>
            <person name="Riley R."/>
            <person name="Andreopoulos W."/>
            <person name="Labutti K."/>
            <person name="Pangilinan J."/>
            <person name="Ruiz-Duenas F.J."/>
            <person name="Barrasa J.M."/>
            <person name="Sanchez-Garcia M."/>
            <person name="Camarero S."/>
            <person name="Miyauchi S."/>
            <person name="Serrano A."/>
            <person name="Linde D."/>
            <person name="Babiker R."/>
            <person name="Drula E."/>
            <person name="Ayuso-Fernandez I."/>
            <person name="Pacheco R."/>
            <person name="Padilla G."/>
            <person name="Ferreira P."/>
            <person name="Barriuso J."/>
            <person name="Kellner H."/>
            <person name="Castanera R."/>
            <person name="Alfaro M."/>
            <person name="Ramirez L."/>
            <person name="Pisabarro A.G."/>
            <person name="Kuo A."/>
            <person name="Tritt A."/>
            <person name="Lipzen A."/>
            <person name="He G."/>
            <person name="Yan M."/>
            <person name="Ng V."/>
            <person name="Cullen D."/>
            <person name="Martin F."/>
            <person name="Rosso M.-N."/>
            <person name="Henrissat B."/>
            <person name="Hibbett D."/>
            <person name="Martinez A.T."/>
            <person name="Grigoriev I.V."/>
        </authorList>
    </citation>
    <scope>NUCLEOTIDE SEQUENCE</scope>
    <source>
        <strain evidence="17">CBS 247.69</strain>
    </source>
</reference>
<dbReference type="GO" id="GO:0016020">
    <property type="term" value="C:membrane"/>
    <property type="evidence" value="ECO:0007669"/>
    <property type="project" value="UniProtKB-SubCell"/>
</dbReference>
<keyword evidence="12 16" id="KW-0472">Membrane</keyword>
<evidence type="ECO:0000256" key="6">
    <source>
        <dbReference type="ARBA" id="ARBA00022692"/>
    </source>
</evidence>
<dbReference type="PANTHER" id="PTHR46300:SF2">
    <property type="entry name" value="CYTOCHROME P450 MONOOXYGENASE ALNH-RELATED"/>
    <property type="match status" value="1"/>
</dbReference>
<gene>
    <name evidence="17" type="ORF">BDZ94DRAFT_1268865</name>
</gene>
<evidence type="ECO:0000256" key="10">
    <source>
        <dbReference type="ARBA" id="ARBA00023004"/>
    </source>
</evidence>
<comment type="similarity">
    <text evidence="4 15">Belongs to the cytochrome P450 family.</text>
</comment>
<comment type="pathway">
    <text evidence="3">Secondary metabolite biosynthesis.</text>
</comment>
<keyword evidence="6 16" id="KW-0812">Transmembrane</keyword>
<evidence type="ECO:0000313" key="18">
    <source>
        <dbReference type="Proteomes" id="UP000807353"/>
    </source>
</evidence>
<protein>
    <submittedName>
        <fullName evidence="17">Cytochrome P450</fullName>
    </submittedName>
</protein>
<feature type="binding site" description="axial binding residue" evidence="14">
    <location>
        <position position="449"/>
    </location>
    <ligand>
        <name>heme</name>
        <dbReference type="ChEBI" id="CHEBI:30413"/>
    </ligand>
    <ligandPart>
        <name>Fe</name>
        <dbReference type="ChEBI" id="CHEBI:18248"/>
    </ligandPart>
</feature>
<dbReference type="Gene3D" id="1.10.630.10">
    <property type="entry name" value="Cytochrome P450"/>
    <property type="match status" value="1"/>
</dbReference>
<evidence type="ECO:0000256" key="7">
    <source>
        <dbReference type="ARBA" id="ARBA00022723"/>
    </source>
</evidence>
<evidence type="ECO:0000256" key="13">
    <source>
        <dbReference type="ARBA" id="ARBA00023180"/>
    </source>
</evidence>
<dbReference type="Pfam" id="PF00067">
    <property type="entry name" value="p450"/>
    <property type="match status" value="1"/>
</dbReference>
<dbReference type="InterPro" id="IPR001128">
    <property type="entry name" value="Cyt_P450"/>
</dbReference>
<dbReference type="GO" id="GO:0020037">
    <property type="term" value="F:heme binding"/>
    <property type="evidence" value="ECO:0007669"/>
    <property type="project" value="InterPro"/>
</dbReference>
<accession>A0A9P6CFR8</accession>
<name>A0A9P6CFR8_9AGAR</name>
<dbReference type="Proteomes" id="UP000807353">
    <property type="component" value="Unassembled WGS sequence"/>
</dbReference>
<dbReference type="InterPro" id="IPR002401">
    <property type="entry name" value="Cyt_P450_E_grp-I"/>
</dbReference>
<dbReference type="PROSITE" id="PS00086">
    <property type="entry name" value="CYTOCHROME_P450"/>
    <property type="match status" value="1"/>
</dbReference>
<dbReference type="GO" id="GO:0004497">
    <property type="term" value="F:monooxygenase activity"/>
    <property type="evidence" value="ECO:0007669"/>
    <property type="project" value="UniProtKB-KW"/>
</dbReference>
<dbReference type="InterPro" id="IPR036396">
    <property type="entry name" value="Cyt_P450_sf"/>
</dbReference>
<evidence type="ECO:0000256" key="2">
    <source>
        <dbReference type="ARBA" id="ARBA00004167"/>
    </source>
</evidence>
<evidence type="ECO:0000256" key="1">
    <source>
        <dbReference type="ARBA" id="ARBA00001971"/>
    </source>
</evidence>
<proteinExistence type="inferred from homology"/>
<comment type="caution">
    <text evidence="17">The sequence shown here is derived from an EMBL/GenBank/DDBJ whole genome shotgun (WGS) entry which is preliminary data.</text>
</comment>
<feature type="transmembrane region" description="Helical" evidence="16">
    <location>
        <begin position="6"/>
        <end position="30"/>
    </location>
</feature>
<evidence type="ECO:0000256" key="14">
    <source>
        <dbReference type="PIRSR" id="PIRSR602401-1"/>
    </source>
</evidence>
<dbReference type="EMBL" id="MU150321">
    <property type="protein sequence ID" value="KAF9459218.1"/>
    <property type="molecule type" value="Genomic_DNA"/>
</dbReference>
<dbReference type="SUPFAM" id="SSF48264">
    <property type="entry name" value="Cytochrome P450"/>
    <property type="match status" value="1"/>
</dbReference>
<comment type="cofactor">
    <cofactor evidence="1 14">
        <name>heme</name>
        <dbReference type="ChEBI" id="CHEBI:30413"/>
    </cofactor>
</comment>
<evidence type="ECO:0000256" key="8">
    <source>
        <dbReference type="ARBA" id="ARBA00022989"/>
    </source>
</evidence>
<dbReference type="InterPro" id="IPR017972">
    <property type="entry name" value="Cyt_P450_CS"/>
</dbReference>
<dbReference type="GO" id="GO:0005506">
    <property type="term" value="F:iron ion binding"/>
    <property type="evidence" value="ECO:0007669"/>
    <property type="project" value="InterPro"/>
</dbReference>
<dbReference type="OrthoDB" id="1055148at2759"/>
<organism evidence="17 18">
    <name type="scientific">Collybia nuda</name>
    <dbReference type="NCBI Taxonomy" id="64659"/>
    <lineage>
        <taxon>Eukaryota</taxon>
        <taxon>Fungi</taxon>
        <taxon>Dikarya</taxon>
        <taxon>Basidiomycota</taxon>
        <taxon>Agaricomycotina</taxon>
        <taxon>Agaricomycetes</taxon>
        <taxon>Agaricomycetidae</taxon>
        <taxon>Agaricales</taxon>
        <taxon>Tricholomatineae</taxon>
        <taxon>Clitocybaceae</taxon>
        <taxon>Collybia</taxon>
    </lineage>
</organism>
<evidence type="ECO:0000256" key="12">
    <source>
        <dbReference type="ARBA" id="ARBA00023136"/>
    </source>
</evidence>
<keyword evidence="18" id="KW-1185">Reference proteome</keyword>
<keyword evidence="8 16" id="KW-1133">Transmembrane helix</keyword>
<sequence>MDFSAIWSPSGFLITIFFSLLCLSQLRILWQRGSRDHTLPPGPSGYPFIGNLLQLTKVERPHLLFSEWNRKYGNIVHFSVFGSHLIIINTLPIANDLLEKRGSIYSDRPNMVLENEILGWDAAMPTMRYGAQFRKHRRLSQALLNPNAARGYAQVHKQVVATLLSSLSKCPDKFHDHILVYATSTIFKLAYDLDVKSENHHLVRLANNAVKGSAEAYQASGSIVDFFPSLKWLYTSWPDWAPFSGFTKAIARLRKEVLKANNIPYDMAKERIRSGVAQPSLVQNAIEVCGGIDGVSDEDEKDIRGLAGILYGAGQETTMATLNSFILAMVLFPEVQRKAHAEIDAVSRDKLPDLDDRPHLPYLEAFVKELYRWASPLIIAIPHVVMSDDYYNGYFIPRGTSVIANIYDMLNVCPRSLEFLPERFIDRIDLGEVPMDPREIVFGFGRRRCPGMHVADNSVWIAVAQMLTLFNFLPEIIDGKEIPPLHEFGIEMARHPKPFRCRIEPRAERADIKNI</sequence>
<dbReference type="AlphaFoldDB" id="A0A9P6CFR8"/>
<keyword evidence="7 14" id="KW-0479">Metal-binding</keyword>
<keyword evidence="9 15" id="KW-0560">Oxidoreductase</keyword>
<dbReference type="PANTHER" id="PTHR46300">
    <property type="entry name" value="P450, PUTATIVE (EUROFUNG)-RELATED-RELATED"/>
    <property type="match status" value="1"/>
</dbReference>
<comment type="subcellular location">
    <subcellularLocation>
        <location evidence="2">Membrane</location>
        <topology evidence="2">Single-pass membrane protein</topology>
    </subcellularLocation>
</comment>
<evidence type="ECO:0000256" key="9">
    <source>
        <dbReference type="ARBA" id="ARBA00023002"/>
    </source>
</evidence>
<keyword evidence="13" id="KW-0325">Glycoprotein</keyword>
<evidence type="ECO:0000256" key="16">
    <source>
        <dbReference type="SAM" id="Phobius"/>
    </source>
</evidence>
<dbReference type="InterPro" id="IPR050364">
    <property type="entry name" value="Cytochrome_P450_fung"/>
</dbReference>
<evidence type="ECO:0000256" key="11">
    <source>
        <dbReference type="ARBA" id="ARBA00023033"/>
    </source>
</evidence>
<keyword evidence="5 14" id="KW-0349">Heme</keyword>
<keyword evidence="10 14" id="KW-0408">Iron</keyword>
<evidence type="ECO:0000256" key="3">
    <source>
        <dbReference type="ARBA" id="ARBA00005179"/>
    </source>
</evidence>
<dbReference type="CDD" id="cd11065">
    <property type="entry name" value="CYP64-like"/>
    <property type="match status" value="1"/>
</dbReference>